<dbReference type="GO" id="GO:0000127">
    <property type="term" value="C:transcription factor TFIIIC complex"/>
    <property type="evidence" value="ECO:0007669"/>
    <property type="project" value="TreeGrafter"/>
</dbReference>
<sequence length="611" mass="68056">MDQDFNEDDFEENYQGVEVESDESYHSDENETRKPSKRTKLKKSNAAKTKEKLSVGGSRKNGNDINVGDRRGDSGTVSELFKIPASIRNSTRDYSFKQRFTLNYGFNESFYQHCLKYKRSWEDKLFYVDEEQLRNDYNTDVNLVKKLAPGDFSHFPTASVQSIDKKTLLSKFNAVDLTFTTDFQAASSLTFGQSVDLPIENRNGAFLNVGGHITSMKWLPTDPTLGGKDVENQYLATSIIQSDNSKGINDAQLGLFSTSTNGKIAGGVQIWKYNVKSKEFSLYKFYLTSETFGIASDLSWVPYYRTDNVLGVLSATFSDGKLHLIKIDTNSTKDRVPDLGLLSKPSVSYSLPEEKITCYDFLGYDKIIVGTSNGSIGEFILPTIDSTFQTPSYIQSVTEAPITSISVAKRELSPSSNSYTILVNSAGAQCFAVEYPDFQHGRVESWATNSLIKPIYNQNLKLFVSDDSQDSLTYSFVRHPHEKSTFIMKVDGTITSFHQSEILNHPLNLNGNSLGEVHIINIARKILNGSKATNKVLQPLRLWKLSKEEGKPEIHVNGDLLTSAPDKVTKLSIAPPEITISALAWNENLDASSVYSAASVSGLLIVERLDK</sequence>
<gene>
    <name evidence="5" type="ORF">CLIB1423_06S05600</name>
</gene>
<dbReference type="PANTHER" id="PTHR15052">
    <property type="entry name" value="RNA POLYMERASE III TRANSCRIPTION INITIATION FACTOR COMPLEX SUBUNIT"/>
    <property type="match status" value="1"/>
</dbReference>
<dbReference type="GO" id="GO:0005634">
    <property type="term" value="C:nucleus"/>
    <property type="evidence" value="ECO:0007669"/>
    <property type="project" value="UniProtKB-SubCell"/>
</dbReference>
<evidence type="ECO:0000313" key="5">
    <source>
        <dbReference type="EMBL" id="CAH2352400.1"/>
    </source>
</evidence>
<keyword evidence="6" id="KW-1185">Reference proteome</keyword>
<keyword evidence="3" id="KW-0539">Nucleus</keyword>
<feature type="region of interest" description="Disordered" evidence="4">
    <location>
        <begin position="1"/>
        <end position="71"/>
    </location>
</feature>
<proteinExistence type="predicted"/>
<reference evidence="5" key="1">
    <citation type="submission" date="2022-03" db="EMBL/GenBank/DDBJ databases">
        <authorList>
            <person name="Legras J.-L."/>
            <person name="Devillers H."/>
            <person name="Grondin C."/>
        </authorList>
    </citation>
    <scope>NUCLEOTIDE SEQUENCE</scope>
    <source>
        <strain evidence="5">CLIB 1423</strain>
    </source>
</reference>
<accession>A0A9P0QPA0</accession>
<evidence type="ECO:0000256" key="1">
    <source>
        <dbReference type="ARBA" id="ARBA00004123"/>
    </source>
</evidence>
<evidence type="ECO:0000256" key="3">
    <source>
        <dbReference type="ARBA" id="ARBA00023242"/>
    </source>
</evidence>
<dbReference type="EMBL" id="CAKXYY010000006">
    <property type="protein sequence ID" value="CAH2352400.1"/>
    <property type="molecule type" value="Genomic_DNA"/>
</dbReference>
<dbReference type="OrthoDB" id="4703at2759"/>
<dbReference type="GO" id="GO:0006383">
    <property type="term" value="P:transcription by RNA polymerase III"/>
    <property type="evidence" value="ECO:0007669"/>
    <property type="project" value="TreeGrafter"/>
</dbReference>
<dbReference type="PANTHER" id="PTHR15052:SF2">
    <property type="entry name" value="GENERAL TRANSCRIPTION FACTOR 3C POLYPEPTIDE 2"/>
    <property type="match status" value="1"/>
</dbReference>
<evidence type="ECO:0000256" key="4">
    <source>
        <dbReference type="SAM" id="MobiDB-lite"/>
    </source>
</evidence>
<comment type="subcellular location">
    <subcellularLocation>
        <location evidence="1">Nucleus</location>
    </subcellularLocation>
</comment>
<protein>
    <submittedName>
        <fullName evidence="5">Uncharacterized protein</fullName>
    </submittedName>
</protein>
<feature type="compositionally biased region" description="Basic residues" evidence="4">
    <location>
        <begin position="35"/>
        <end position="45"/>
    </location>
</feature>
<dbReference type="AlphaFoldDB" id="A0A9P0QPA0"/>
<evidence type="ECO:0000256" key="2">
    <source>
        <dbReference type="ARBA" id="ARBA00023163"/>
    </source>
</evidence>
<feature type="compositionally biased region" description="Basic and acidic residues" evidence="4">
    <location>
        <begin position="23"/>
        <end position="34"/>
    </location>
</feature>
<dbReference type="Proteomes" id="UP000837801">
    <property type="component" value="Unassembled WGS sequence"/>
</dbReference>
<feature type="compositionally biased region" description="Acidic residues" evidence="4">
    <location>
        <begin position="1"/>
        <end position="12"/>
    </location>
</feature>
<name>A0A9P0QPA0_9ASCO</name>
<comment type="caution">
    <text evidence="5">The sequence shown here is derived from an EMBL/GenBank/DDBJ whole genome shotgun (WGS) entry which is preliminary data.</text>
</comment>
<organism evidence="5 6">
    <name type="scientific">[Candida] railenensis</name>
    <dbReference type="NCBI Taxonomy" id="45579"/>
    <lineage>
        <taxon>Eukaryota</taxon>
        <taxon>Fungi</taxon>
        <taxon>Dikarya</taxon>
        <taxon>Ascomycota</taxon>
        <taxon>Saccharomycotina</taxon>
        <taxon>Pichiomycetes</taxon>
        <taxon>Debaryomycetaceae</taxon>
        <taxon>Kurtzmaniella</taxon>
    </lineage>
</organism>
<evidence type="ECO:0000313" key="6">
    <source>
        <dbReference type="Proteomes" id="UP000837801"/>
    </source>
</evidence>
<keyword evidence="2" id="KW-0804">Transcription</keyword>
<dbReference type="InterPro" id="IPR052416">
    <property type="entry name" value="GTF3C_component"/>
</dbReference>